<sequence>MPYGSKKAQELRGMSLADVALEVHEFLQTATNKEHFLELIDWVAEKRPQPLISKAFAGEEMSVMVSAGQRFHTMDRSDGN</sequence>
<keyword evidence="2" id="KW-1185">Reference proteome</keyword>
<proteinExistence type="predicted"/>
<reference evidence="1 2" key="1">
    <citation type="submission" date="2022-01" db="EMBL/GenBank/DDBJ databases">
        <authorList>
            <person name="Xiong W."/>
            <person name="Schranz E."/>
        </authorList>
    </citation>
    <scope>NUCLEOTIDE SEQUENCE [LARGE SCALE GENOMIC DNA]</scope>
</reference>
<organism evidence="1 2">
    <name type="scientific">Lactuca virosa</name>
    <dbReference type="NCBI Taxonomy" id="75947"/>
    <lineage>
        <taxon>Eukaryota</taxon>
        <taxon>Viridiplantae</taxon>
        <taxon>Streptophyta</taxon>
        <taxon>Embryophyta</taxon>
        <taxon>Tracheophyta</taxon>
        <taxon>Spermatophyta</taxon>
        <taxon>Magnoliopsida</taxon>
        <taxon>eudicotyledons</taxon>
        <taxon>Gunneridae</taxon>
        <taxon>Pentapetalae</taxon>
        <taxon>asterids</taxon>
        <taxon>campanulids</taxon>
        <taxon>Asterales</taxon>
        <taxon>Asteraceae</taxon>
        <taxon>Cichorioideae</taxon>
        <taxon>Cichorieae</taxon>
        <taxon>Lactucinae</taxon>
        <taxon>Lactuca</taxon>
    </lineage>
</organism>
<evidence type="ECO:0000313" key="2">
    <source>
        <dbReference type="Proteomes" id="UP001157418"/>
    </source>
</evidence>
<gene>
    <name evidence="1" type="ORF">LVIROSA_LOCUS4459</name>
</gene>
<dbReference type="Proteomes" id="UP001157418">
    <property type="component" value="Unassembled WGS sequence"/>
</dbReference>
<evidence type="ECO:0000313" key="1">
    <source>
        <dbReference type="EMBL" id="CAH1416712.1"/>
    </source>
</evidence>
<comment type="caution">
    <text evidence="1">The sequence shown here is derived from an EMBL/GenBank/DDBJ whole genome shotgun (WGS) entry which is preliminary data.</text>
</comment>
<dbReference type="InterPro" id="IPR023213">
    <property type="entry name" value="CAT-like_dom_sf"/>
</dbReference>
<accession>A0AAU9LQM4</accession>
<dbReference type="AlphaFoldDB" id="A0AAU9LQM4"/>
<protein>
    <submittedName>
        <fullName evidence="1">Uncharacterized protein</fullName>
    </submittedName>
</protein>
<name>A0AAU9LQM4_9ASTR</name>
<dbReference type="EMBL" id="CAKMRJ010000002">
    <property type="protein sequence ID" value="CAH1416712.1"/>
    <property type="molecule type" value="Genomic_DNA"/>
</dbReference>
<dbReference type="Gene3D" id="3.30.559.10">
    <property type="entry name" value="Chloramphenicol acetyltransferase-like domain"/>
    <property type="match status" value="1"/>
</dbReference>